<evidence type="ECO:0000313" key="4">
    <source>
        <dbReference type="Proteomes" id="UP000285301"/>
    </source>
</evidence>
<keyword evidence="1" id="KW-0727">SH2 domain</keyword>
<accession>A0A3S3RF54</accession>
<keyword evidence="4" id="KW-1185">Reference proteome</keyword>
<protein>
    <submittedName>
        <fullName evidence="3">Tyrosine-protein kinase shark-like isoform X1</fullName>
    </submittedName>
</protein>
<name>A0A3S3RF54_9ACAR</name>
<evidence type="ECO:0000259" key="2">
    <source>
        <dbReference type="PROSITE" id="PS50001"/>
    </source>
</evidence>
<evidence type="ECO:0000256" key="1">
    <source>
        <dbReference type="PROSITE-ProRule" id="PRU00191"/>
    </source>
</evidence>
<dbReference type="InterPro" id="IPR000980">
    <property type="entry name" value="SH2"/>
</dbReference>
<dbReference type="GO" id="GO:0016301">
    <property type="term" value="F:kinase activity"/>
    <property type="evidence" value="ECO:0007669"/>
    <property type="project" value="UniProtKB-KW"/>
</dbReference>
<evidence type="ECO:0000313" key="3">
    <source>
        <dbReference type="EMBL" id="RWR99969.1"/>
    </source>
</evidence>
<reference evidence="3 4" key="1">
    <citation type="journal article" date="2018" name="Gigascience">
        <title>Genomes of trombidid mites reveal novel predicted allergens and laterally-transferred genes associated with secondary metabolism.</title>
        <authorList>
            <person name="Dong X."/>
            <person name="Chaisiri K."/>
            <person name="Xia D."/>
            <person name="Armstrong S.D."/>
            <person name="Fang Y."/>
            <person name="Donnelly M.J."/>
            <person name="Kadowaki T."/>
            <person name="McGarry J.W."/>
            <person name="Darby A.C."/>
            <person name="Makepeace B.L."/>
        </authorList>
    </citation>
    <scope>NUCLEOTIDE SEQUENCE [LARGE SCALE GENOMIC DNA]</scope>
    <source>
        <strain evidence="3">UoL-WK</strain>
    </source>
</reference>
<feature type="non-terminal residue" evidence="3">
    <location>
        <position position="200"/>
    </location>
</feature>
<dbReference type="OrthoDB" id="67310at2759"/>
<sequence length="200" mass="22262">MIMQRKTIADLANAQCWSPLSGGRCSSPESPAFTPSNKVTYYSESMSSACDELRKWYFEGINREEAEDILRVNISNSVGGGLQSSDGLFLVRNGFCTQAGEEEFVLSTVQCNGRILHYQIRKCAADDAFYCIDEGRVVHGLDTLIEQMIVTDPNRSCRPKGARLVLRRACRGGQYPPAECRLHGRTNLLHRATKQANHSV</sequence>
<dbReference type="PROSITE" id="PS50001">
    <property type="entry name" value="SH2"/>
    <property type="match status" value="1"/>
</dbReference>
<dbReference type="InterPro" id="IPR036860">
    <property type="entry name" value="SH2_dom_sf"/>
</dbReference>
<comment type="caution">
    <text evidence="3">The sequence shown here is derived from an EMBL/GenBank/DDBJ whole genome shotgun (WGS) entry which is preliminary data.</text>
</comment>
<dbReference type="Gene3D" id="3.30.505.10">
    <property type="entry name" value="SH2 domain"/>
    <property type="match status" value="1"/>
</dbReference>
<organism evidence="3 4">
    <name type="scientific">Dinothrombium tinctorium</name>
    <dbReference type="NCBI Taxonomy" id="1965070"/>
    <lineage>
        <taxon>Eukaryota</taxon>
        <taxon>Metazoa</taxon>
        <taxon>Ecdysozoa</taxon>
        <taxon>Arthropoda</taxon>
        <taxon>Chelicerata</taxon>
        <taxon>Arachnida</taxon>
        <taxon>Acari</taxon>
        <taxon>Acariformes</taxon>
        <taxon>Trombidiformes</taxon>
        <taxon>Prostigmata</taxon>
        <taxon>Anystina</taxon>
        <taxon>Parasitengona</taxon>
        <taxon>Trombidioidea</taxon>
        <taxon>Trombidiidae</taxon>
        <taxon>Dinothrombium</taxon>
    </lineage>
</organism>
<dbReference type="SUPFAM" id="SSF55550">
    <property type="entry name" value="SH2 domain"/>
    <property type="match status" value="1"/>
</dbReference>
<dbReference type="AlphaFoldDB" id="A0A3S3RF54"/>
<keyword evidence="3" id="KW-0808">Transferase</keyword>
<feature type="domain" description="SH2" evidence="2">
    <location>
        <begin position="56"/>
        <end position="146"/>
    </location>
</feature>
<proteinExistence type="predicted"/>
<gene>
    <name evidence="3" type="ORF">B4U79_05688</name>
</gene>
<keyword evidence="3" id="KW-0418">Kinase</keyword>
<dbReference type="EMBL" id="NCKU01012832">
    <property type="protein sequence ID" value="RWR99969.1"/>
    <property type="molecule type" value="Genomic_DNA"/>
</dbReference>
<dbReference type="Pfam" id="PF00017">
    <property type="entry name" value="SH2"/>
    <property type="match status" value="1"/>
</dbReference>
<dbReference type="STRING" id="1965070.A0A3S3RF54"/>
<dbReference type="Proteomes" id="UP000285301">
    <property type="component" value="Unassembled WGS sequence"/>
</dbReference>